<evidence type="ECO:0000256" key="1">
    <source>
        <dbReference type="ARBA" id="ARBA00022723"/>
    </source>
</evidence>
<keyword evidence="3" id="KW-0805">Transcription regulation</keyword>
<keyword evidence="1" id="KW-0479">Metal-binding</keyword>
<protein>
    <submittedName>
        <fullName evidence="7">Uncharacterized protein</fullName>
    </submittedName>
</protein>
<evidence type="ECO:0000256" key="2">
    <source>
        <dbReference type="ARBA" id="ARBA00022833"/>
    </source>
</evidence>
<evidence type="ECO:0000313" key="7">
    <source>
        <dbReference type="EMBL" id="KAF2094126.1"/>
    </source>
</evidence>
<evidence type="ECO:0000256" key="5">
    <source>
        <dbReference type="ARBA" id="ARBA00023163"/>
    </source>
</evidence>
<evidence type="ECO:0000313" key="8">
    <source>
        <dbReference type="Proteomes" id="UP000799772"/>
    </source>
</evidence>
<evidence type="ECO:0000256" key="3">
    <source>
        <dbReference type="ARBA" id="ARBA00023015"/>
    </source>
</evidence>
<evidence type="ECO:0000256" key="6">
    <source>
        <dbReference type="ARBA" id="ARBA00023242"/>
    </source>
</evidence>
<dbReference type="GO" id="GO:0046872">
    <property type="term" value="F:metal ion binding"/>
    <property type="evidence" value="ECO:0007669"/>
    <property type="project" value="UniProtKB-KW"/>
</dbReference>
<sequence>MAHGCLSCEEAIYDSLHPQFHTIIRSATELLALDSDAKPTEEVQRPTFSLEMGIIWSLCWTVYKCRDPHARRQALALLRKAPREGVWIGDIQACIAERVIEIEEAPIVDGGADDNASKHWTCKDIPEWHRIHGVDVTLDKPNRLIAMTYSRRLNGIDGEWNDITEWLKY</sequence>
<dbReference type="OrthoDB" id="2593732at2759"/>
<dbReference type="Proteomes" id="UP000799772">
    <property type="component" value="Unassembled WGS sequence"/>
</dbReference>
<dbReference type="EMBL" id="ML978135">
    <property type="protein sequence ID" value="KAF2094126.1"/>
    <property type="molecule type" value="Genomic_DNA"/>
</dbReference>
<proteinExistence type="predicted"/>
<comment type="caution">
    <text evidence="7">The sequence shown here is derived from an EMBL/GenBank/DDBJ whole genome shotgun (WGS) entry which is preliminary data.</text>
</comment>
<keyword evidence="6" id="KW-0539">Nucleus</keyword>
<reference evidence="7" key="1">
    <citation type="journal article" date="2020" name="Stud. Mycol.">
        <title>101 Dothideomycetes genomes: a test case for predicting lifestyles and emergence of pathogens.</title>
        <authorList>
            <person name="Haridas S."/>
            <person name="Albert R."/>
            <person name="Binder M."/>
            <person name="Bloem J."/>
            <person name="Labutti K."/>
            <person name="Salamov A."/>
            <person name="Andreopoulos B."/>
            <person name="Baker S."/>
            <person name="Barry K."/>
            <person name="Bills G."/>
            <person name="Bluhm B."/>
            <person name="Cannon C."/>
            <person name="Castanera R."/>
            <person name="Culley D."/>
            <person name="Daum C."/>
            <person name="Ezra D."/>
            <person name="Gonzalez J."/>
            <person name="Henrissat B."/>
            <person name="Kuo A."/>
            <person name="Liang C."/>
            <person name="Lipzen A."/>
            <person name="Lutzoni F."/>
            <person name="Magnuson J."/>
            <person name="Mondo S."/>
            <person name="Nolan M."/>
            <person name="Ohm R."/>
            <person name="Pangilinan J."/>
            <person name="Park H.-J."/>
            <person name="Ramirez L."/>
            <person name="Alfaro M."/>
            <person name="Sun H."/>
            <person name="Tritt A."/>
            <person name="Yoshinaga Y."/>
            <person name="Zwiers L.-H."/>
            <person name="Turgeon B."/>
            <person name="Goodwin S."/>
            <person name="Spatafora J."/>
            <person name="Crous P."/>
            <person name="Grigoriev I."/>
        </authorList>
    </citation>
    <scope>NUCLEOTIDE SEQUENCE</scope>
    <source>
        <strain evidence="7">CBS 133067</strain>
    </source>
</reference>
<gene>
    <name evidence="7" type="ORF">NA57DRAFT_80544</name>
</gene>
<accession>A0A9P4I9A7</accession>
<dbReference type="PANTHER" id="PTHR36206:SF16">
    <property type="entry name" value="TRANSCRIPTION FACTOR DOMAIN-CONTAINING PROTEIN-RELATED"/>
    <property type="match status" value="1"/>
</dbReference>
<dbReference type="PANTHER" id="PTHR36206">
    <property type="entry name" value="ASPERCRYPTIN BIOSYNTHESIS CLUSTER-SPECIFIC TRANSCRIPTION REGULATOR ATNN-RELATED"/>
    <property type="match status" value="1"/>
</dbReference>
<dbReference type="AlphaFoldDB" id="A0A9P4I9A7"/>
<organism evidence="7 8">
    <name type="scientific">Rhizodiscina lignyota</name>
    <dbReference type="NCBI Taxonomy" id="1504668"/>
    <lineage>
        <taxon>Eukaryota</taxon>
        <taxon>Fungi</taxon>
        <taxon>Dikarya</taxon>
        <taxon>Ascomycota</taxon>
        <taxon>Pezizomycotina</taxon>
        <taxon>Dothideomycetes</taxon>
        <taxon>Pleosporomycetidae</taxon>
        <taxon>Aulographales</taxon>
        <taxon>Rhizodiscinaceae</taxon>
        <taxon>Rhizodiscina</taxon>
    </lineage>
</organism>
<dbReference type="InterPro" id="IPR052360">
    <property type="entry name" value="Transcr_Regulatory_Proteins"/>
</dbReference>
<evidence type="ECO:0000256" key="4">
    <source>
        <dbReference type="ARBA" id="ARBA00023125"/>
    </source>
</evidence>
<keyword evidence="8" id="KW-1185">Reference proteome</keyword>
<keyword evidence="2" id="KW-0862">Zinc</keyword>
<name>A0A9P4I9A7_9PEZI</name>
<keyword evidence="5" id="KW-0804">Transcription</keyword>
<dbReference type="GO" id="GO:0003677">
    <property type="term" value="F:DNA binding"/>
    <property type="evidence" value="ECO:0007669"/>
    <property type="project" value="UniProtKB-KW"/>
</dbReference>
<keyword evidence="4" id="KW-0238">DNA-binding</keyword>